<reference evidence="6" key="1">
    <citation type="submission" date="2012-12" db="EMBL/GenBank/DDBJ databases">
        <authorList>
            <person name="Hellsten U."/>
            <person name="Grimwood J."/>
            <person name="Chapman J.A."/>
            <person name="Shapiro H."/>
            <person name="Aerts A."/>
            <person name="Otillar R.P."/>
            <person name="Terry A.Y."/>
            <person name="Boore J.L."/>
            <person name="Simakov O."/>
            <person name="Marletaz F."/>
            <person name="Cho S.-J."/>
            <person name="Edsinger-Gonzales E."/>
            <person name="Havlak P."/>
            <person name="Kuo D.-H."/>
            <person name="Larsson T."/>
            <person name="Lv J."/>
            <person name="Arendt D."/>
            <person name="Savage R."/>
            <person name="Osoegawa K."/>
            <person name="de Jong P."/>
            <person name="Lindberg D.R."/>
            <person name="Seaver E.C."/>
            <person name="Weisblat D.A."/>
            <person name="Putnam N.H."/>
            <person name="Grigoriev I.V."/>
            <person name="Rokhsar D.S."/>
        </authorList>
    </citation>
    <scope>NUCLEOTIDE SEQUENCE</scope>
    <source>
        <strain evidence="6">I ESC-2004</strain>
    </source>
</reference>
<dbReference type="EMBL" id="AMQN01017204">
    <property type="status" value="NOT_ANNOTATED_CDS"/>
    <property type="molecule type" value="Genomic_DNA"/>
</dbReference>
<dbReference type="SUPFAM" id="SSF54928">
    <property type="entry name" value="RNA-binding domain, RBD"/>
    <property type="match status" value="1"/>
</dbReference>
<organism evidence="4">
    <name type="scientific">Capitella teleta</name>
    <name type="common">Polychaete worm</name>
    <dbReference type="NCBI Taxonomy" id="283909"/>
    <lineage>
        <taxon>Eukaryota</taxon>
        <taxon>Metazoa</taxon>
        <taxon>Spiralia</taxon>
        <taxon>Lophotrochozoa</taxon>
        <taxon>Annelida</taxon>
        <taxon>Polychaeta</taxon>
        <taxon>Sedentaria</taxon>
        <taxon>Scolecida</taxon>
        <taxon>Capitellidae</taxon>
        <taxon>Capitella</taxon>
    </lineage>
</organism>
<dbReference type="Gene3D" id="6.10.250.1770">
    <property type="match status" value="1"/>
</dbReference>
<dbReference type="AlphaFoldDB" id="R7VJY5"/>
<dbReference type="EMBL" id="KB292836">
    <property type="protein sequence ID" value="ELU16886.1"/>
    <property type="molecule type" value="Genomic_DNA"/>
</dbReference>
<sequence>MRTRAALLPSPRLPSNPVGFHGIAIQLCLKDEFAFHLYSKVHFADGLEHLEEIFSSCGKISRIFIQKSPTIPPDAEDSSPFFPNRFRTTKGFRVAYVVFEKSASLKLAMKLTEGTVPTISTPIISGVRKWLINYKTPYVNTAALQKDIDEFMAPFEQKESEEIRQMKEQADQADADGWVTVSKFSRKKTAPRTETQDLKVKKKLKERNKEKELLNFYSFQIRETKKNRIDELRMKFEEDKKRIAEMRAERKFRPF</sequence>
<dbReference type="PANTHER" id="PTHR13191:SF0">
    <property type="entry name" value="RIBOSOMAL RNA-PROCESSING PROTEIN 7 HOMOLOG A-RELATED"/>
    <property type="match status" value="1"/>
</dbReference>
<dbReference type="Proteomes" id="UP000014760">
    <property type="component" value="Unassembled WGS sequence"/>
</dbReference>
<accession>R7VJY5</accession>
<dbReference type="GO" id="GO:0003676">
    <property type="term" value="F:nucleic acid binding"/>
    <property type="evidence" value="ECO:0007669"/>
    <property type="project" value="InterPro"/>
</dbReference>
<reference evidence="4 6" key="2">
    <citation type="journal article" date="2013" name="Nature">
        <title>Insights into bilaterian evolution from three spiralian genomes.</title>
        <authorList>
            <person name="Simakov O."/>
            <person name="Marletaz F."/>
            <person name="Cho S.J."/>
            <person name="Edsinger-Gonzales E."/>
            <person name="Havlak P."/>
            <person name="Hellsten U."/>
            <person name="Kuo D.H."/>
            <person name="Larsson T."/>
            <person name="Lv J."/>
            <person name="Arendt D."/>
            <person name="Savage R."/>
            <person name="Osoegawa K."/>
            <person name="de Jong P."/>
            <person name="Grimwood J."/>
            <person name="Chapman J.A."/>
            <person name="Shapiro H."/>
            <person name="Aerts A."/>
            <person name="Otillar R.P."/>
            <person name="Terry A.Y."/>
            <person name="Boore J.L."/>
            <person name="Grigoriev I.V."/>
            <person name="Lindberg D.R."/>
            <person name="Seaver E.C."/>
            <person name="Weisblat D.A."/>
            <person name="Putnam N.H."/>
            <person name="Rokhsar D.S."/>
        </authorList>
    </citation>
    <scope>NUCLEOTIDE SEQUENCE</scope>
    <source>
        <strain evidence="4 6">I ESC-2004</strain>
    </source>
</reference>
<proteinExistence type="inferred from homology"/>
<dbReference type="EMBL" id="AMQN01017205">
    <property type="status" value="NOT_ANNOTATED_CDS"/>
    <property type="molecule type" value="Genomic_DNA"/>
</dbReference>
<dbReference type="InterPro" id="IPR024326">
    <property type="entry name" value="RRP7_C"/>
</dbReference>
<gene>
    <name evidence="4" type="ORF">CAPTEDRAFT_220399</name>
</gene>
<comment type="similarity">
    <text evidence="1">Belongs to the RRP7 family.</text>
</comment>
<dbReference type="STRING" id="283909.R7VJY5"/>
<dbReference type="OrthoDB" id="5390at2759"/>
<dbReference type="CDD" id="cd12951">
    <property type="entry name" value="RRP7_Rrp7A"/>
    <property type="match status" value="1"/>
</dbReference>
<dbReference type="InterPro" id="IPR040446">
    <property type="entry name" value="RRP7"/>
</dbReference>
<dbReference type="GO" id="GO:0006364">
    <property type="term" value="P:rRNA processing"/>
    <property type="evidence" value="ECO:0007669"/>
    <property type="project" value="TreeGrafter"/>
</dbReference>
<reference evidence="5" key="3">
    <citation type="submission" date="2015-06" db="UniProtKB">
        <authorList>
            <consortium name="EnsemblMetazoa"/>
        </authorList>
    </citation>
    <scope>IDENTIFICATION</scope>
</reference>
<dbReference type="Pfam" id="PF12923">
    <property type="entry name" value="RRP7"/>
    <property type="match status" value="1"/>
</dbReference>
<dbReference type="FunCoup" id="R7VJY5">
    <property type="interactions" value="1438"/>
</dbReference>
<dbReference type="InterPro" id="IPR035979">
    <property type="entry name" value="RBD_domain_sf"/>
</dbReference>
<evidence type="ECO:0000256" key="2">
    <source>
        <dbReference type="SAM" id="Coils"/>
    </source>
</evidence>
<protein>
    <recommendedName>
        <fullName evidence="3">Ribosomal RNA-processing protein 7 C-terminal domain-containing protein</fullName>
    </recommendedName>
</protein>
<dbReference type="HOGENOM" id="CLU_036234_2_1_1"/>
<keyword evidence="2" id="KW-0175">Coiled coil</keyword>
<dbReference type="OMA" id="FASYIYV"/>
<feature type="domain" description="Ribosomal RNA-processing protein 7 C-terminal" evidence="3">
    <location>
        <begin position="138"/>
        <end position="255"/>
    </location>
</feature>
<name>R7VJY5_CAPTE</name>
<evidence type="ECO:0000313" key="6">
    <source>
        <dbReference type="Proteomes" id="UP000014760"/>
    </source>
</evidence>
<dbReference type="EnsemblMetazoa" id="CapteT220399">
    <property type="protein sequence ID" value="CapteP220399"/>
    <property type="gene ID" value="CapteG220399"/>
</dbReference>
<feature type="coiled-coil region" evidence="2">
    <location>
        <begin position="222"/>
        <end position="249"/>
    </location>
</feature>
<dbReference type="EMBL" id="AMQN01017203">
    <property type="status" value="NOT_ANNOTATED_CDS"/>
    <property type="molecule type" value="Genomic_DNA"/>
</dbReference>
<dbReference type="GO" id="GO:0034456">
    <property type="term" value="C:UTP-C complex"/>
    <property type="evidence" value="ECO:0007669"/>
    <property type="project" value="TreeGrafter"/>
</dbReference>
<evidence type="ECO:0000313" key="4">
    <source>
        <dbReference type="EMBL" id="ELU16886.1"/>
    </source>
</evidence>
<evidence type="ECO:0000313" key="5">
    <source>
        <dbReference type="EnsemblMetazoa" id="CapteP220399"/>
    </source>
</evidence>
<dbReference type="PANTHER" id="PTHR13191">
    <property type="entry name" value="RIBOSOMAL RNA PROCESSING PROTEIN 7-RELATED"/>
    <property type="match status" value="1"/>
</dbReference>
<keyword evidence="6" id="KW-1185">Reference proteome</keyword>
<evidence type="ECO:0000256" key="1">
    <source>
        <dbReference type="ARBA" id="ARBA00006110"/>
    </source>
</evidence>
<dbReference type="GO" id="GO:0000028">
    <property type="term" value="P:ribosomal small subunit assembly"/>
    <property type="evidence" value="ECO:0007669"/>
    <property type="project" value="TreeGrafter"/>
</dbReference>
<dbReference type="GO" id="GO:0032545">
    <property type="term" value="C:CURI complex"/>
    <property type="evidence" value="ECO:0007669"/>
    <property type="project" value="TreeGrafter"/>
</dbReference>
<evidence type="ECO:0000259" key="3">
    <source>
        <dbReference type="Pfam" id="PF12923"/>
    </source>
</evidence>